<dbReference type="RefSeq" id="XP_040718818.1">
    <property type="nucleotide sequence ID" value="XM_040859596.1"/>
</dbReference>
<organism evidence="2 3">
    <name type="scientific">Pseudomassariella vexata</name>
    <dbReference type="NCBI Taxonomy" id="1141098"/>
    <lineage>
        <taxon>Eukaryota</taxon>
        <taxon>Fungi</taxon>
        <taxon>Dikarya</taxon>
        <taxon>Ascomycota</taxon>
        <taxon>Pezizomycotina</taxon>
        <taxon>Sordariomycetes</taxon>
        <taxon>Xylariomycetidae</taxon>
        <taxon>Amphisphaeriales</taxon>
        <taxon>Pseudomassariaceae</taxon>
        <taxon>Pseudomassariella</taxon>
    </lineage>
</organism>
<accession>A0A1Y2EAD3</accession>
<feature type="signal peptide" evidence="1">
    <location>
        <begin position="1"/>
        <end position="20"/>
    </location>
</feature>
<keyword evidence="3" id="KW-1185">Reference proteome</keyword>
<evidence type="ECO:0008006" key="4">
    <source>
        <dbReference type="Google" id="ProtNLM"/>
    </source>
</evidence>
<dbReference type="InParanoid" id="A0A1Y2EAD3"/>
<dbReference type="GeneID" id="63775808"/>
<proteinExistence type="predicted"/>
<comment type="caution">
    <text evidence="2">The sequence shown here is derived from an EMBL/GenBank/DDBJ whole genome shotgun (WGS) entry which is preliminary data.</text>
</comment>
<name>A0A1Y2EAD3_9PEZI</name>
<feature type="chain" id="PRO_5013005619" description="Secreted protein" evidence="1">
    <location>
        <begin position="21"/>
        <end position="96"/>
    </location>
</feature>
<evidence type="ECO:0000313" key="2">
    <source>
        <dbReference type="EMBL" id="ORY68531.1"/>
    </source>
</evidence>
<evidence type="ECO:0000313" key="3">
    <source>
        <dbReference type="Proteomes" id="UP000193689"/>
    </source>
</evidence>
<gene>
    <name evidence="2" type="ORF">BCR38DRAFT_423518</name>
</gene>
<protein>
    <recommendedName>
        <fullName evidence="4">Secreted protein</fullName>
    </recommendedName>
</protein>
<reference evidence="2 3" key="1">
    <citation type="submission" date="2016-07" db="EMBL/GenBank/DDBJ databases">
        <title>Pervasive Adenine N6-methylation of Active Genes in Fungi.</title>
        <authorList>
            <consortium name="DOE Joint Genome Institute"/>
            <person name="Mondo S.J."/>
            <person name="Dannebaum R.O."/>
            <person name="Kuo R.C."/>
            <person name="Labutti K."/>
            <person name="Haridas S."/>
            <person name="Kuo A."/>
            <person name="Salamov A."/>
            <person name="Ahrendt S.R."/>
            <person name="Lipzen A."/>
            <person name="Sullivan W."/>
            <person name="Andreopoulos W.B."/>
            <person name="Clum A."/>
            <person name="Lindquist E."/>
            <person name="Daum C."/>
            <person name="Ramamoorthy G.K."/>
            <person name="Gryganskyi A."/>
            <person name="Culley D."/>
            <person name="Magnuson J.K."/>
            <person name="James T.Y."/>
            <person name="O'Malley M.A."/>
            <person name="Stajich J.E."/>
            <person name="Spatafora J.W."/>
            <person name="Visel A."/>
            <person name="Grigoriev I.V."/>
        </authorList>
    </citation>
    <scope>NUCLEOTIDE SEQUENCE [LARGE SCALE GENOMIC DNA]</scope>
    <source>
        <strain evidence="2 3">CBS 129021</strain>
    </source>
</reference>
<keyword evidence="1" id="KW-0732">Signal</keyword>
<evidence type="ECO:0000256" key="1">
    <source>
        <dbReference type="SAM" id="SignalP"/>
    </source>
</evidence>
<dbReference type="EMBL" id="MCFJ01000003">
    <property type="protein sequence ID" value="ORY68531.1"/>
    <property type="molecule type" value="Genomic_DNA"/>
</dbReference>
<dbReference type="Proteomes" id="UP000193689">
    <property type="component" value="Unassembled WGS sequence"/>
</dbReference>
<dbReference type="AlphaFoldDB" id="A0A1Y2EAD3"/>
<sequence length="96" mass="10594">MPVPIEFSALLSSITLLAMGSECSPEASRSRTRSYFLMTASQDLASREEPLACCRRISFKLVTRSLISDVGIFPPLWWSRLPSAGTERRGLVTISS</sequence>